<reference evidence="2 3" key="1">
    <citation type="submission" date="2012-10" db="EMBL/GenBank/DDBJ databases">
        <title>Genome sequencing of Tanticharoenia sakaeratensis NBRC 103193.</title>
        <authorList>
            <person name="Azuma Y."/>
            <person name="Hadano H."/>
            <person name="Hirakawa H."/>
            <person name="Matsushita K."/>
        </authorList>
    </citation>
    <scope>NUCLEOTIDE SEQUENCE [LARGE SCALE GENOMIC DNA]</scope>
    <source>
        <strain evidence="2 3">NBRC 103193</strain>
    </source>
</reference>
<evidence type="ECO:0000313" key="2">
    <source>
        <dbReference type="EMBL" id="GAN54566.1"/>
    </source>
</evidence>
<proteinExistence type="predicted"/>
<keyword evidence="3" id="KW-1185">Reference proteome</keyword>
<dbReference type="STRING" id="1231623.Tasa_024_032"/>
<protein>
    <submittedName>
        <fullName evidence="2">Uncharacterized protein</fullName>
    </submittedName>
</protein>
<accession>A0A0D6MM85</accession>
<comment type="caution">
    <text evidence="2">The sequence shown here is derived from an EMBL/GenBank/DDBJ whole genome shotgun (WGS) entry which is preliminary data.</text>
</comment>
<feature type="region of interest" description="Disordered" evidence="1">
    <location>
        <begin position="29"/>
        <end position="67"/>
    </location>
</feature>
<gene>
    <name evidence="2" type="ORF">Tasa_024_032</name>
</gene>
<dbReference type="EMBL" id="BALE01000024">
    <property type="protein sequence ID" value="GAN54566.1"/>
    <property type="molecule type" value="Genomic_DNA"/>
</dbReference>
<dbReference type="Proteomes" id="UP000032679">
    <property type="component" value="Unassembled WGS sequence"/>
</dbReference>
<dbReference type="AlphaFoldDB" id="A0A0D6MM85"/>
<evidence type="ECO:0000313" key="3">
    <source>
        <dbReference type="Proteomes" id="UP000032679"/>
    </source>
</evidence>
<sequence length="67" mass="6802">MIRCLCTGTSSLARLLSPSARSTDWPPGVEAFLSGEQGPGASGDGMTSEEPSASRGTQGVGGQIFRS</sequence>
<feature type="compositionally biased region" description="Gly residues" evidence="1">
    <location>
        <begin position="58"/>
        <end position="67"/>
    </location>
</feature>
<name>A0A0D6MM85_9PROT</name>
<evidence type="ECO:0000256" key="1">
    <source>
        <dbReference type="SAM" id="MobiDB-lite"/>
    </source>
</evidence>
<organism evidence="2 3">
    <name type="scientific">Tanticharoenia sakaeratensis NBRC 103193</name>
    <dbReference type="NCBI Taxonomy" id="1231623"/>
    <lineage>
        <taxon>Bacteria</taxon>
        <taxon>Pseudomonadati</taxon>
        <taxon>Pseudomonadota</taxon>
        <taxon>Alphaproteobacteria</taxon>
        <taxon>Acetobacterales</taxon>
        <taxon>Acetobacteraceae</taxon>
        <taxon>Tanticharoenia</taxon>
    </lineage>
</organism>